<dbReference type="SUPFAM" id="SSF53335">
    <property type="entry name" value="S-adenosyl-L-methionine-dependent methyltransferases"/>
    <property type="match status" value="1"/>
</dbReference>
<dbReference type="PANTHER" id="PTHR43464:SF19">
    <property type="entry name" value="UBIQUINONE BIOSYNTHESIS O-METHYLTRANSFERASE, MITOCHONDRIAL"/>
    <property type="match status" value="1"/>
</dbReference>
<organism evidence="5 6">
    <name type="scientific">Caenimonas terrae</name>
    <dbReference type="NCBI Taxonomy" id="696074"/>
    <lineage>
        <taxon>Bacteria</taxon>
        <taxon>Pseudomonadati</taxon>
        <taxon>Pseudomonadota</taxon>
        <taxon>Betaproteobacteria</taxon>
        <taxon>Burkholderiales</taxon>
        <taxon>Comamonadaceae</taxon>
        <taxon>Caenimonas</taxon>
    </lineage>
</organism>
<evidence type="ECO:0000313" key="5">
    <source>
        <dbReference type="EMBL" id="MFC5498080.1"/>
    </source>
</evidence>
<keyword evidence="3" id="KW-0949">S-adenosyl-L-methionine</keyword>
<dbReference type="InterPro" id="IPR029063">
    <property type="entry name" value="SAM-dependent_MTases_sf"/>
</dbReference>
<proteinExistence type="predicted"/>
<dbReference type="EMBL" id="JBHSMF010000006">
    <property type="protein sequence ID" value="MFC5498080.1"/>
    <property type="molecule type" value="Genomic_DNA"/>
</dbReference>
<evidence type="ECO:0000256" key="2">
    <source>
        <dbReference type="ARBA" id="ARBA00022679"/>
    </source>
</evidence>
<dbReference type="Gene3D" id="3.40.50.150">
    <property type="entry name" value="Vaccinia Virus protein VP39"/>
    <property type="match status" value="1"/>
</dbReference>
<keyword evidence="2" id="KW-0808">Transferase</keyword>
<reference evidence="6" key="1">
    <citation type="journal article" date="2019" name="Int. J. Syst. Evol. Microbiol.">
        <title>The Global Catalogue of Microorganisms (GCM) 10K type strain sequencing project: providing services to taxonomists for standard genome sequencing and annotation.</title>
        <authorList>
            <consortium name="The Broad Institute Genomics Platform"/>
            <consortium name="The Broad Institute Genome Sequencing Center for Infectious Disease"/>
            <person name="Wu L."/>
            <person name="Ma J."/>
        </authorList>
    </citation>
    <scope>NUCLEOTIDE SEQUENCE [LARGE SCALE GENOMIC DNA]</scope>
    <source>
        <strain evidence="6">CCUG 57401</strain>
    </source>
</reference>
<feature type="region of interest" description="Disordered" evidence="4">
    <location>
        <begin position="1"/>
        <end position="22"/>
    </location>
</feature>
<evidence type="ECO:0000256" key="3">
    <source>
        <dbReference type="ARBA" id="ARBA00022691"/>
    </source>
</evidence>
<comment type="caution">
    <text evidence="5">The sequence shown here is derived from an EMBL/GenBank/DDBJ whole genome shotgun (WGS) entry which is preliminary data.</text>
</comment>
<protein>
    <submittedName>
        <fullName evidence="5">Methyltransferase domain-containing protein</fullName>
    </submittedName>
</protein>
<sequence>MRPPTDESLSVPGPEAQAPAAPDGGIAAEMATLYDHYFASHDYRKRYPRPNRATLRFLLDRGAGNAGRVLDYGCGDGRYGLPLLQLGAAHLTGYDISHAAIAQFASFLKDTPQAARATLYCGESAILEGTGGYDMILLLFGVLSHVGDRDARIAALRQMRRLIRPGGQLILTVPSVFRRRPLELLRAQAARARGRATGTQKEPGNVFFTRTVAHAPHRFFYHLYSVASLHADLAEAGFVLREASPESILPEWVVTQSALLGQLDAALLPLLPAALGYGIRAVAQPA</sequence>
<name>A0ABW0NBN1_9BURK</name>
<dbReference type="CDD" id="cd02440">
    <property type="entry name" value="AdoMet_MTases"/>
    <property type="match status" value="1"/>
</dbReference>
<accession>A0ABW0NBN1</accession>
<dbReference type="RefSeq" id="WP_376850143.1">
    <property type="nucleotide sequence ID" value="NZ_JBHSMF010000006.1"/>
</dbReference>
<evidence type="ECO:0000256" key="1">
    <source>
        <dbReference type="ARBA" id="ARBA00022603"/>
    </source>
</evidence>
<evidence type="ECO:0000313" key="6">
    <source>
        <dbReference type="Proteomes" id="UP001596037"/>
    </source>
</evidence>
<evidence type="ECO:0000256" key="4">
    <source>
        <dbReference type="SAM" id="MobiDB-lite"/>
    </source>
</evidence>
<dbReference type="GO" id="GO:0008168">
    <property type="term" value="F:methyltransferase activity"/>
    <property type="evidence" value="ECO:0007669"/>
    <property type="project" value="UniProtKB-KW"/>
</dbReference>
<dbReference type="Pfam" id="PF13489">
    <property type="entry name" value="Methyltransf_23"/>
    <property type="match status" value="1"/>
</dbReference>
<keyword evidence="6" id="KW-1185">Reference proteome</keyword>
<keyword evidence="1 5" id="KW-0489">Methyltransferase</keyword>
<dbReference type="Proteomes" id="UP001596037">
    <property type="component" value="Unassembled WGS sequence"/>
</dbReference>
<gene>
    <name evidence="5" type="ORF">ACFPOE_11090</name>
</gene>
<dbReference type="GO" id="GO:0032259">
    <property type="term" value="P:methylation"/>
    <property type="evidence" value="ECO:0007669"/>
    <property type="project" value="UniProtKB-KW"/>
</dbReference>
<dbReference type="PANTHER" id="PTHR43464">
    <property type="entry name" value="METHYLTRANSFERASE"/>
    <property type="match status" value="1"/>
</dbReference>